<accession>A0ACC6MZ36</accession>
<protein>
    <submittedName>
        <fullName evidence="1">Uncharacterized protein</fullName>
    </submittedName>
</protein>
<comment type="caution">
    <text evidence="1">The sequence shown here is derived from an EMBL/GenBank/DDBJ whole genome shotgun (WGS) entry which is preliminary data.</text>
</comment>
<evidence type="ECO:0000313" key="1">
    <source>
        <dbReference type="EMBL" id="MEA3518609.1"/>
    </source>
</evidence>
<proteinExistence type="predicted"/>
<dbReference type="EMBL" id="JAYESG010000006">
    <property type="protein sequence ID" value="MEA3518609.1"/>
    <property type="molecule type" value="Genomic_DNA"/>
</dbReference>
<gene>
    <name evidence="1" type="ORF">U8465_16015</name>
</gene>
<sequence>MNTCGEENDIIPNEMIEKLLRDLTDVGPLKPIGYLPRSTIKRFLKTTSKALAASLVKRGLAVAEFTTRHSMIHSGALYVYDRNALDSLIREQAEAVQAAGLPLNADSLVAHIAAVFYDLDHPAHGIIATAFGERSQVEKTGATRS</sequence>
<evidence type="ECO:0000313" key="2">
    <source>
        <dbReference type="Proteomes" id="UP001304050"/>
    </source>
</evidence>
<reference evidence="1" key="1">
    <citation type="submission" date="2023-12" db="EMBL/GenBank/DDBJ databases">
        <title>Diversity of Rhizobium in root nodule of phaseolus vulgaris.</title>
        <authorList>
            <person name="Wang H."/>
        </authorList>
    </citation>
    <scope>NUCLEOTIDE SEQUENCE</scope>
    <source>
        <strain evidence="1">MJ31</strain>
    </source>
</reference>
<name>A0ACC6MZ36_9HYPH</name>
<keyword evidence="2" id="KW-1185">Reference proteome</keyword>
<organism evidence="1 2">
    <name type="scientific">Rhizobium mulingense</name>
    <dbReference type="NCBI Taxonomy" id="3031128"/>
    <lineage>
        <taxon>Bacteria</taxon>
        <taxon>Pseudomonadati</taxon>
        <taxon>Pseudomonadota</taxon>
        <taxon>Alphaproteobacteria</taxon>
        <taxon>Hyphomicrobiales</taxon>
        <taxon>Rhizobiaceae</taxon>
        <taxon>Rhizobium/Agrobacterium group</taxon>
        <taxon>Rhizobium</taxon>
    </lineage>
</organism>
<dbReference type="Proteomes" id="UP001304050">
    <property type="component" value="Unassembled WGS sequence"/>
</dbReference>